<dbReference type="RefSeq" id="WP_345287668.1">
    <property type="nucleotide sequence ID" value="NZ_BAABAJ010000030.1"/>
</dbReference>
<evidence type="ECO:0000256" key="2">
    <source>
        <dbReference type="ARBA" id="ARBA00023002"/>
    </source>
</evidence>
<protein>
    <submittedName>
        <fullName evidence="5">SDR family oxidoreductase</fullName>
    </submittedName>
</protein>
<evidence type="ECO:0000259" key="4">
    <source>
        <dbReference type="SMART" id="SM00822"/>
    </source>
</evidence>
<dbReference type="PRINTS" id="PR00081">
    <property type="entry name" value="GDHRDH"/>
</dbReference>
<keyword evidence="2" id="KW-0560">Oxidoreductase</keyword>
<dbReference type="InterPro" id="IPR057326">
    <property type="entry name" value="KR_dom"/>
</dbReference>
<evidence type="ECO:0000313" key="5">
    <source>
        <dbReference type="EMBL" id="GAA3940316.1"/>
    </source>
</evidence>
<dbReference type="InterPro" id="IPR002347">
    <property type="entry name" value="SDR_fam"/>
</dbReference>
<dbReference type="PANTHER" id="PTHR43639:SF1">
    <property type="entry name" value="SHORT-CHAIN DEHYDROGENASE_REDUCTASE FAMILY PROTEIN"/>
    <property type="match status" value="1"/>
</dbReference>
<name>A0ABP7N950_9ACTN</name>
<dbReference type="Proteomes" id="UP001501000">
    <property type="component" value="Unassembled WGS sequence"/>
</dbReference>
<dbReference type="EMBL" id="BAABAJ010000030">
    <property type="protein sequence ID" value="GAA3940316.1"/>
    <property type="molecule type" value="Genomic_DNA"/>
</dbReference>
<sequence length="277" mass="28700">MSVRTDLSAGKRDGRTAGEPAEGLAGRLSGRTALVTGGSRGIGRGIAERLGREGARVVVHYGTNETAAKETVAAVEAAGGTAFALGQELGVPGDAAALWRAFDELVGEERGLDILVNNAGIAASRPFASIGEEEYDRIFAVNTKAPFFLAQLGAQRLRDGGRIINVSTGLSRAAAMPDLIAYAMSKSALDTFTRYLSKVLGPRRITVNAVAPGIVDTDINAHWLRNDEQAWAGAAAMAALGGVGTPAEIADVVAFLASDDARWITGHWIDATGGSLA</sequence>
<evidence type="ECO:0000256" key="1">
    <source>
        <dbReference type="ARBA" id="ARBA00006484"/>
    </source>
</evidence>
<feature type="domain" description="Ketoreductase" evidence="4">
    <location>
        <begin position="31"/>
        <end position="234"/>
    </location>
</feature>
<dbReference type="SMART" id="SM00822">
    <property type="entry name" value="PKS_KR"/>
    <property type="match status" value="1"/>
</dbReference>
<dbReference type="PANTHER" id="PTHR43639">
    <property type="entry name" value="OXIDOREDUCTASE, SHORT-CHAIN DEHYDROGENASE/REDUCTASE FAMILY (AFU_ORTHOLOGUE AFUA_5G02870)"/>
    <property type="match status" value="1"/>
</dbReference>
<dbReference type="Pfam" id="PF13561">
    <property type="entry name" value="adh_short_C2"/>
    <property type="match status" value="1"/>
</dbReference>
<comment type="caution">
    <text evidence="5">The sequence shown here is derived from an EMBL/GenBank/DDBJ whole genome shotgun (WGS) entry which is preliminary data.</text>
</comment>
<organism evidence="5 6">
    <name type="scientific">Streptomyces gulbargensis</name>
    <dbReference type="NCBI Taxonomy" id="364901"/>
    <lineage>
        <taxon>Bacteria</taxon>
        <taxon>Bacillati</taxon>
        <taxon>Actinomycetota</taxon>
        <taxon>Actinomycetes</taxon>
        <taxon>Kitasatosporales</taxon>
        <taxon>Streptomycetaceae</taxon>
        <taxon>Streptomyces</taxon>
    </lineage>
</organism>
<comment type="similarity">
    <text evidence="1">Belongs to the short-chain dehydrogenases/reductases (SDR) family.</text>
</comment>
<evidence type="ECO:0000313" key="6">
    <source>
        <dbReference type="Proteomes" id="UP001501000"/>
    </source>
</evidence>
<keyword evidence="6" id="KW-1185">Reference proteome</keyword>
<reference evidence="6" key="1">
    <citation type="journal article" date="2019" name="Int. J. Syst. Evol. Microbiol.">
        <title>The Global Catalogue of Microorganisms (GCM) 10K type strain sequencing project: providing services to taxonomists for standard genome sequencing and annotation.</title>
        <authorList>
            <consortium name="The Broad Institute Genomics Platform"/>
            <consortium name="The Broad Institute Genome Sequencing Center for Infectious Disease"/>
            <person name="Wu L."/>
            <person name="Ma J."/>
        </authorList>
    </citation>
    <scope>NUCLEOTIDE SEQUENCE [LARGE SCALE GENOMIC DNA]</scope>
    <source>
        <strain evidence="6">JCM 16956</strain>
    </source>
</reference>
<dbReference type="Gene3D" id="3.40.50.720">
    <property type="entry name" value="NAD(P)-binding Rossmann-like Domain"/>
    <property type="match status" value="1"/>
</dbReference>
<dbReference type="InterPro" id="IPR036291">
    <property type="entry name" value="NAD(P)-bd_dom_sf"/>
</dbReference>
<dbReference type="PRINTS" id="PR00080">
    <property type="entry name" value="SDRFAMILY"/>
</dbReference>
<accession>A0ABP7N950</accession>
<proteinExistence type="inferred from homology"/>
<feature type="region of interest" description="Disordered" evidence="3">
    <location>
        <begin position="1"/>
        <end position="23"/>
    </location>
</feature>
<gene>
    <name evidence="5" type="ORF">GCM10022244_55530</name>
</gene>
<evidence type="ECO:0000256" key="3">
    <source>
        <dbReference type="SAM" id="MobiDB-lite"/>
    </source>
</evidence>
<dbReference type="SUPFAM" id="SSF51735">
    <property type="entry name" value="NAD(P)-binding Rossmann-fold domains"/>
    <property type="match status" value="1"/>
</dbReference>